<dbReference type="Gene3D" id="3.30.450.280">
    <property type="entry name" value="GAF domain"/>
    <property type="match status" value="1"/>
</dbReference>
<evidence type="ECO:0000256" key="4">
    <source>
        <dbReference type="ARBA" id="ARBA00022679"/>
    </source>
</evidence>
<dbReference type="Pfam" id="PF02518">
    <property type="entry name" value="HATPase_c"/>
    <property type="match status" value="1"/>
</dbReference>
<evidence type="ECO:0000313" key="11">
    <source>
        <dbReference type="Proteomes" id="UP000468638"/>
    </source>
</evidence>
<evidence type="ECO:0000259" key="9">
    <source>
        <dbReference type="PROSITE" id="PS50109"/>
    </source>
</evidence>
<evidence type="ECO:0000256" key="6">
    <source>
        <dbReference type="ARBA" id="ARBA00022777"/>
    </source>
</evidence>
<evidence type="ECO:0000256" key="5">
    <source>
        <dbReference type="ARBA" id="ARBA00022741"/>
    </source>
</evidence>
<dbReference type="Pfam" id="PF12282">
    <property type="entry name" value="GAF_PdtaS"/>
    <property type="match status" value="1"/>
</dbReference>
<dbReference type="InterPro" id="IPR003594">
    <property type="entry name" value="HATPase_dom"/>
</dbReference>
<evidence type="ECO:0000256" key="1">
    <source>
        <dbReference type="ARBA" id="ARBA00000085"/>
    </source>
</evidence>
<dbReference type="InterPro" id="IPR022066">
    <property type="entry name" value="PdtaS_GAF"/>
</dbReference>
<keyword evidence="7" id="KW-0067">ATP-binding</keyword>
<dbReference type="Pfam" id="PF07568">
    <property type="entry name" value="HisKA_2"/>
    <property type="match status" value="1"/>
</dbReference>
<evidence type="ECO:0000256" key="3">
    <source>
        <dbReference type="ARBA" id="ARBA00022553"/>
    </source>
</evidence>
<dbReference type="EMBL" id="WMEQ01000021">
    <property type="protein sequence ID" value="MYL35755.1"/>
    <property type="molecule type" value="Genomic_DNA"/>
</dbReference>
<name>A0A6I5A5V5_9BACI</name>
<dbReference type="GO" id="GO:0004673">
    <property type="term" value="F:protein histidine kinase activity"/>
    <property type="evidence" value="ECO:0007669"/>
    <property type="project" value="UniProtKB-EC"/>
</dbReference>
<dbReference type="InterPro" id="IPR005467">
    <property type="entry name" value="His_kinase_dom"/>
</dbReference>
<dbReference type="OrthoDB" id="9767435at2"/>
<dbReference type="EC" id="2.7.13.3" evidence="2"/>
<evidence type="ECO:0000313" key="10">
    <source>
        <dbReference type="EMBL" id="MYL35755.1"/>
    </source>
</evidence>
<dbReference type="AlphaFoldDB" id="A0A6I5A5V5"/>
<dbReference type="GO" id="GO:0005524">
    <property type="term" value="F:ATP binding"/>
    <property type="evidence" value="ECO:0007669"/>
    <property type="project" value="UniProtKB-KW"/>
</dbReference>
<evidence type="ECO:0000256" key="8">
    <source>
        <dbReference type="ARBA" id="ARBA00023012"/>
    </source>
</evidence>
<keyword evidence="6 10" id="KW-0418">Kinase</keyword>
<organism evidence="10 11">
    <name type="scientific">Pontibacillus yanchengensis</name>
    <dbReference type="NCBI Taxonomy" id="462910"/>
    <lineage>
        <taxon>Bacteria</taxon>
        <taxon>Bacillati</taxon>
        <taxon>Bacillota</taxon>
        <taxon>Bacilli</taxon>
        <taxon>Bacillales</taxon>
        <taxon>Bacillaceae</taxon>
        <taxon>Pontibacillus</taxon>
    </lineage>
</organism>
<dbReference type="InterPro" id="IPR036890">
    <property type="entry name" value="HATPase_C_sf"/>
</dbReference>
<reference evidence="10 11" key="1">
    <citation type="submission" date="2019-11" db="EMBL/GenBank/DDBJ databases">
        <title>Genome sequences of 17 halophilic strains isolated from different environments.</title>
        <authorList>
            <person name="Furrow R.E."/>
        </authorList>
    </citation>
    <scope>NUCLEOTIDE SEQUENCE [LARGE SCALE GENOMIC DNA]</scope>
    <source>
        <strain evidence="10 11">22514_16_FS</strain>
    </source>
</reference>
<dbReference type="Proteomes" id="UP000468638">
    <property type="component" value="Unassembled WGS sequence"/>
</dbReference>
<dbReference type="Gene3D" id="3.30.565.10">
    <property type="entry name" value="Histidine kinase-like ATPase, C-terminal domain"/>
    <property type="match status" value="1"/>
</dbReference>
<keyword evidence="8" id="KW-0902">Two-component regulatory system</keyword>
<dbReference type="GO" id="GO:0000160">
    <property type="term" value="P:phosphorelay signal transduction system"/>
    <property type="evidence" value="ECO:0007669"/>
    <property type="project" value="UniProtKB-KW"/>
</dbReference>
<dbReference type="PANTHER" id="PTHR41523">
    <property type="entry name" value="TWO-COMPONENT SYSTEM SENSOR PROTEIN"/>
    <property type="match status" value="1"/>
</dbReference>
<dbReference type="PROSITE" id="PS50109">
    <property type="entry name" value="HIS_KIN"/>
    <property type="match status" value="1"/>
</dbReference>
<sequence length="475" mass="53442">MTTNYQTIESLCTNNTNLSINDIYQIYDVSRSLQIMADLAKANVFIDCLVSDEKHAIVVAEASPNTAPPVYENSVVGTIAYQTFEPGVMYCLTTGNTMTSNRAFTQERKKVEQSVVPIFSEDNQVIGVVIKEKSIGDQVEHQAEMKAVSKTAESLGGLLIDEKENEPFVPELMEEAVFYISMDGRLVYSNPTAINLSDELLGNPCNNGENLLEYLPFLKDVVNNSQHMLVQEQEVYNKTLKIKKIRVPYHDIHNGVFIIIRDLTELRKKEKELIQKSVAIQEIHHRVKNNLQTVASLLRLQMRRGVPEDSKVYFLESLNRILSIASVYEVILSNSNIDEVDIFELTEKIAKLLVNDATYEGQRITFDIEGESLSVESNRAVSVALIVNELIQNCVNHAFTNGIGGHIHVLFQQYEEQIEIGVQDNGIGYSNSDSPSLGLNIVKRMVEFDLSGVFHIEGNESGTKANFRFPEERRV</sequence>
<dbReference type="PANTHER" id="PTHR41523:SF8">
    <property type="entry name" value="ETHYLENE RESPONSE SENSOR PROTEIN"/>
    <property type="match status" value="1"/>
</dbReference>
<dbReference type="RefSeq" id="WP_160850238.1">
    <property type="nucleotide sequence ID" value="NZ_WMEQ01000021.1"/>
</dbReference>
<keyword evidence="3" id="KW-0597">Phosphoprotein</keyword>
<keyword evidence="5" id="KW-0547">Nucleotide-binding</keyword>
<gene>
    <name evidence="10" type="ORF">GLW05_19465</name>
</gene>
<dbReference type="InterPro" id="IPR038424">
    <property type="entry name" value="H_kinase_PdtaS_GAF_sf"/>
</dbReference>
<dbReference type="SUPFAM" id="SSF55874">
    <property type="entry name" value="ATPase domain of HSP90 chaperone/DNA topoisomerase II/histidine kinase"/>
    <property type="match status" value="1"/>
</dbReference>
<accession>A0A6I5A5V5</accession>
<evidence type="ECO:0000256" key="7">
    <source>
        <dbReference type="ARBA" id="ARBA00022840"/>
    </source>
</evidence>
<protein>
    <recommendedName>
        <fullName evidence="2">histidine kinase</fullName>
        <ecNumber evidence="2">2.7.13.3</ecNumber>
    </recommendedName>
</protein>
<evidence type="ECO:0000256" key="2">
    <source>
        <dbReference type="ARBA" id="ARBA00012438"/>
    </source>
</evidence>
<comment type="catalytic activity">
    <reaction evidence="1">
        <text>ATP + protein L-histidine = ADP + protein N-phospho-L-histidine.</text>
        <dbReference type="EC" id="2.7.13.3"/>
    </reaction>
</comment>
<comment type="caution">
    <text evidence="10">The sequence shown here is derived from an EMBL/GenBank/DDBJ whole genome shotgun (WGS) entry which is preliminary data.</text>
</comment>
<dbReference type="Gene3D" id="3.30.450.20">
    <property type="entry name" value="PAS domain"/>
    <property type="match status" value="1"/>
</dbReference>
<proteinExistence type="predicted"/>
<keyword evidence="4" id="KW-0808">Transferase</keyword>
<feature type="domain" description="Histidine kinase" evidence="9">
    <location>
        <begin position="282"/>
        <end position="473"/>
    </location>
</feature>
<dbReference type="InterPro" id="IPR011495">
    <property type="entry name" value="Sig_transdc_His_kin_sub2_dim/P"/>
</dbReference>